<dbReference type="STRING" id="1227490.C479_02096"/>
<feature type="transmembrane region" description="Helical" evidence="1">
    <location>
        <begin position="12"/>
        <end position="34"/>
    </location>
</feature>
<keyword evidence="3" id="KW-1185">Reference proteome</keyword>
<name>M0BT90_9EURY</name>
<keyword evidence="1" id="KW-0812">Transmembrane</keyword>
<dbReference type="OrthoDB" id="324613at2157"/>
<protein>
    <submittedName>
        <fullName evidence="2">Uncharacterized protein</fullName>
    </submittedName>
</protein>
<dbReference type="AlphaFoldDB" id="M0BT90"/>
<evidence type="ECO:0000313" key="3">
    <source>
        <dbReference type="Proteomes" id="UP000011560"/>
    </source>
</evidence>
<dbReference type="Pfam" id="PF23959">
    <property type="entry name" value="DUF7288"/>
    <property type="match status" value="1"/>
</dbReference>
<dbReference type="EMBL" id="AOIQ01000006">
    <property type="protein sequence ID" value="ELZ13598.1"/>
    <property type="molecule type" value="Genomic_DNA"/>
</dbReference>
<keyword evidence="1" id="KW-0472">Membrane</keyword>
<keyword evidence="1" id="KW-1133">Transmembrane helix</keyword>
<evidence type="ECO:0000313" key="2">
    <source>
        <dbReference type="EMBL" id="ELZ13598.1"/>
    </source>
</evidence>
<gene>
    <name evidence="2" type="ORF">C479_02096</name>
</gene>
<sequence>MDRQSNRRDERAQAFTLEGLVSAIIVLTAVLFALQAVVITPTTGGAVDRAAMGQDEQEIRDALIVAGEKGNLSDLVRYWNPDSGEWEEANAPGPGAYNSSRFAELSDFGTILDQHIVEAGGKSYNVEYIAYDPSSGSRTSEQIVRMGGGASDSVVSASYTVLVHEEQNLHTSRAFEGNGDSIESTPAYPFKPDTDAYTLVEVRVTVW</sequence>
<dbReference type="RefSeq" id="WP_007697125.1">
    <property type="nucleotide sequence ID" value="NZ_AOIQ01000006.1"/>
</dbReference>
<accession>M0BT90</accession>
<dbReference type="Proteomes" id="UP000011560">
    <property type="component" value="Unassembled WGS sequence"/>
</dbReference>
<comment type="caution">
    <text evidence="2">The sequence shown here is derived from an EMBL/GenBank/DDBJ whole genome shotgun (WGS) entry which is preliminary data.</text>
</comment>
<dbReference type="InterPro" id="IPR055712">
    <property type="entry name" value="DUF7288"/>
</dbReference>
<evidence type="ECO:0000256" key="1">
    <source>
        <dbReference type="SAM" id="Phobius"/>
    </source>
</evidence>
<proteinExistence type="predicted"/>
<reference evidence="2 3" key="1">
    <citation type="journal article" date="2014" name="PLoS Genet.">
        <title>Phylogenetically driven sequencing of extremely halophilic archaea reveals strategies for static and dynamic osmo-response.</title>
        <authorList>
            <person name="Becker E.A."/>
            <person name="Seitzer P.M."/>
            <person name="Tritt A."/>
            <person name="Larsen D."/>
            <person name="Krusor M."/>
            <person name="Yao A.I."/>
            <person name="Wu D."/>
            <person name="Madern D."/>
            <person name="Eisen J.A."/>
            <person name="Darling A.E."/>
            <person name="Facciotti M.T."/>
        </authorList>
    </citation>
    <scope>NUCLEOTIDE SEQUENCE [LARGE SCALE GENOMIC DNA]</scope>
    <source>
        <strain evidence="2 3">JCM 14624</strain>
    </source>
</reference>
<organism evidence="2 3">
    <name type="scientific">Halovivax asiaticus JCM 14624</name>
    <dbReference type="NCBI Taxonomy" id="1227490"/>
    <lineage>
        <taxon>Archaea</taxon>
        <taxon>Methanobacteriati</taxon>
        <taxon>Methanobacteriota</taxon>
        <taxon>Stenosarchaea group</taxon>
        <taxon>Halobacteria</taxon>
        <taxon>Halobacteriales</taxon>
        <taxon>Natrialbaceae</taxon>
        <taxon>Halovivax</taxon>
    </lineage>
</organism>